<comment type="caution">
    <text evidence="1">The sequence shown here is derived from an EMBL/GenBank/DDBJ whole genome shotgun (WGS) entry which is preliminary data.</text>
</comment>
<evidence type="ECO:0000313" key="1">
    <source>
        <dbReference type="EMBL" id="KAK7283943.1"/>
    </source>
</evidence>
<dbReference type="EMBL" id="JAYWIO010000002">
    <property type="protein sequence ID" value="KAK7283943.1"/>
    <property type="molecule type" value="Genomic_DNA"/>
</dbReference>
<dbReference type="Proteomes" id="UP001372338">
    <property type="component" value="Unassembled WGS sequence"/>
</dbReference>
<dbReference type="AlphaFoldDB" id="A0AAN9IPM8"/>
<evidence type="ECO:0000313" key="2">
    <source>
        <dbReference type="Proteomes" id="UP001372338"/>
    </source>
</evidence>
<keyword evidence="2" id="KW-1185">Reference proteome</keyword>
<sequence>MMLPRVPGRLYSLIFILFNHQSHLPCCHVSRSTVPVSIPKRNLSVVVITLTVTFDSKPYLSISSSHLINK</sequence>
<organism evidence="1 2">
    <name type="scientific">Crotalaria pallida</name>
    <name type="common">Smooth rattlebox</name>
    <name type="synonym">Crotalaria striata</name>
    <dbReference type="NCBI Taxonomy" id="3830"/>
    <lineage>
        <taxon>Eukaryota</taxon>
        <taxon>Viridiplantae</taxon>
        <taxon>Streptophyta</taxon>
        <taxon>Embryophyta</taxon>
        <taxon>Tracheophyta</taxon>
        <taxon>Spermatophyta</taxon>
        <taxon>Magnoliopsida</taxon>
        <taxon>eudicotyledons</taxon>
        <taxon>Gunneridae</taxon>
        <taxon>Pentapetalae</taxon>
        <taxon>rosids</taxon>
        <taxon>fabids</taxon>
        <taxon>Fabales</taxon>
        <taxon>Fabaceae</taxon>
        <taxon>Papilionoideae</taxon>
        <taxon>50 kb inversion clade</taxon>
        <taxon>genistoids sensu lato</taxon>
        <taxon>core genistoids</taxon>
        <taxon>Crotalarieae</taxon>
        <taxon>Crotalaria</taxon>
    </lineage>
</organism>
<accession>A0AAN9IPM8</accession>
<reference evidence="1 2" key="1">
    <citation type="submission" date="2024-01" db="EMBL/GenBank/DDBJ databases">
        <title>The genomes of 5 underutilized Papilionoideae crops provide insights into root nodulation and disease resistanc.</title>
        <authorList>
            <person name="Yuan L."/>
        </authorList>
    </citation>
    <scope>NUCLEOTIDE SEQUENCE [LARGE SCALE GENOMIC DNA]</scope>
    <source>
        <strain evidence="1">ZHUSHIDOU_FW_LH</strain>
        <tissue evidence="1">Leaf</tissue>
    </source>
</reference>
<proteinExistence type="predicted"/>
<name>A0AAN9IPM8_CROPI</name>
<gene>
    <name evidence="1" type="ORF">RIF29_13693</name>
</gene>
<protein>
    <submittedName>
        <fullName evidence="1">Uncharacterized protein</fullName>
    </submittedName>
</protein>